<dbReference type="CDD" id="cd01129">
    <property type="entry name" value="PulE-GspE-like"/>
    <property type="match status" value="1"/>
</dbReference>
<gene>
    <name evidence="5" type="ORF">AS592_00170</name>
</gene>
<dbReference type="FunFam" id="3.30.450.90:FF:000001">
    <property type="entry name" value="Type II secretion system ATPase GspE"/>
    <property type="match status" value="1"/>
</dbReference>
<evidence type="ECO:0000256" key="1">
    <source>
        <dbReference type="ARBA" id="ARBA00006611"/>
    </source>
</evidence>
<dbReference type="Gene3D" id="3.40.50.300">
    <property type="entry name" value="P-loop containing nucleotide triphosphate hydrolases"/>
    <property type="match status" value="1"/>
</dbReference>
<dbReference type="Pfam" id="PF00437">
    <property type="entry name" value="T2SSE"/>
    <property type="match status" value="1"/>
</dbReference>
<evidence type="ECO:0000313" key="6">
    <source>
        <dbReference type="Proteomes" id="UP000075359"/>
    </source>
</evidence>
<comment type="caution">
    <text evidence="5">The sequence shown here is derived from an EMBL/GenBank/DDBJ whole genome shotgun (WGS) entry which is preliminary data.</text>
</comment>
<dbReference type="GO" id="GO:0005886">
    <property type="term" value="C:plasma membrane"/>
    <property type="evidence" value="ECO:0007669"/>
    <property type="project" value="TreeGrafter"/>
</dbReference>
<dbReference type="STRING" id="1630136.AS592_00170"/>
<dbReference type="InterPro" id="IPR027417">
    <property type="entry name" value="P-loop_NTPase"/>
</dbReference>
<dbReference type="InterPro" id="IPR003593">
    <property type="entry name" value="AAA+_ATPase"/>
</dbReference>
<dbReference type="SUPFAM" id="SSF52540">
    <property type="entry name" value="P-loop containing nucleoside triphosphate hydrolases"/>
    <property type="match status" value="1"/>
</dbReference>
<dbReference type="FunFam" id="3.40.50.300:FF:000398">
    <property type="entry name" value="Type IV pilus assembly ATPase PilB"/>
    <property type="match status" value="1"/>
</dbReference>
<proteinExistence type="inferred from homology"/>
<evidence type="ECO:0000313" key="5">
    <source>
        <dbReference type="EMBL" id="KYJ86959.1"/>
    </source>
</evidence>
<dbReference type="RefSeq" id="WP_067329754.1">
    <property type="nucleotide sequence ID" value="NZ_LNKT01000010.1"/>
</dbReference>
<dbReference type="OrthoDB" id="9805147at2"/>
<keyword evidence="2" id="KW-0547">Nucleotide-binding</keyword>
<dbReference type="EMBL" id="LNKT01000010">
    <property type="protein sequence ID" value="KYJ86959.1"/>
    <property type="molecule type" value="Genomic_DNA"/>
</dbReference>
<dbReference type="GO" id="GO:0016887">
    <property type="term" value="F:ATP hydrolysis activity"/>
    <property type="evidence" value="ECO:0007669"/>
    <property type="project" value="TreeGrafter"/>
</dbReference>
<dbReference type="PANTHER" id="PTHR30258">
    <property type="entry name" value="TYPE II SECRETION SYSTEM PROTEIN GSPE-RELATED"/>
    <property type="match status" value="1"/>
</dbReference>
<feature type="domain" description="Bacterial type II secretion system protein E" evidence="4">
    <location>
        <begin position="323"/>
        <end position="337"/>
    </location>
</feature>
<dbReference type="AlphaFoldDB" id="A0A151CHI9"/>
<dbReference type="Proteomes" id="UP000075359">
    <property type="component" value="Unassembled WGS sequence"/>
</dbReference>
<reference evidence="5 6" key="1">
    <citation type="submission" date="2015-11" db="EMBL/GenBank/DDBJ databases">
        <title>Draft genome of Sulfurovum riftiae 1812E, a member of the Epsilonproteobacteria isolated from the tube of the deep-sea hydrothermal vent tubewom Riftia pachyptila.</title>
        <authorList>
            <person name="Vetriani C."/>
            <person name="Giovannelli D."/>
        </authorList>
    </citation>
    <scope>NUCLEOTIDE SEQUENCE [LARGE SCALE GENOMIC DNA]</scope>
    <source>
        <strain evidence="5 6">1812E</strain>
    </source>
</reference>
<accession>A0A151CHI9</accession>
<dbReference type="InterPro" id="IPR001482">
    <property type="entry name" value="T2SS/T4SS_dom"/>
</dbReference>
<sequence>MQFPQLQDVNLEPLWEESINHKIALKHSLLFSTVDGVDSCIVEKETLADALNYLARLSVDYPVVMVDIESFVRLRNKFLEIQTGSDFEDMSTTSEELIEAESDLLDFIRNSQDLLSSEESAPIIKLVNSLFFQAIKKGASDIHIESGERKGEVRLRIDGALKKHLDLEKSIIGLVINRIKVISSLDISEKRVPQDGRTQISISGKTLDVRVSVLPTYYGERVVMRILAQSEHIPTLESLGFQEDVTKQLYKLLNHAHGMILVTGPTGSGKSTTLHACLQHIATPDKNIITVEDPVEYNANNISQIQVNTKVGLTFAAGLRSILRQDPDIIMVGEIRDSETADIALRSALTGHLLLSTLHTNDSTSSLSRLMDMGIENFLISATLLGVLAQRLTRKLCTHCKEEALLPAVIAEEIDVPSEKLYFKAVGCKECDFTGYKGRQAIGELFIIDDQVKEMMKDGFNDHQVREAMKKNGMRTIADKLKEMLLAGETSYEEAIRVGLMDG</sequence>
<dbReference type="SMART" id="SM00382">
    <property type="entry name" value="AAA"/>
    <property type="match status" value="1"/>
</dbReference>
<keyword evidence="6" id="KW-1185">Reference proteome</keyword>
<evidence type="ECO:0000256" key="3">
    <source>
        <dbReference type="ARBA" id="ARBA00022840"/>
    </source>
</evidence>
<evidence type="ECO:0000259" key="4">
    <source>
        <dbReference type="PROSITE" id="PS00662"/>
    </source>
</evidence>
<comment type="similarity">
    <text evidence="1">Belongs to the GSP E family.</text>
</comment>
<dbReference type="PANTHER" id="PTHR30258:SF3">
    <property type="entry name" value="SLL1921 PROTEIN"/>
    <property type="match status" value="1"/>
</dbReference>
<keyword evidence="3" id="KW-0067">ATP-binding</keyword>
<evidence type="ECO:0000256" key="2">
    <source>
        <dbReference type="ARBA" id="ARBA00022741"/>
    </source>
</evidence>
<dbReference type="Gene3D" id="3.30.450.90">
    <property type="match status" value="1"/>
</dbReference>
<dbReference type="GO" id="GO:0005524">
    <property type="term" value="F:ATP binding"/>
    <property type="evidence" value="ECO:0007669"/>
    <property type="project" value="UniProtKB-KW"/>
</dbReference>
<dbReference type="PROSITE" id="PS00662">
    <property type="entry name" value="T2SP_E"/>
    <property type="match status" value="1"/>
</dbReference>
<organism evidence="5 6">
    <name type="scientific">Sulfurovum riftiae</name>
    <dbReference type="NCBI Taxonomy" id="1630136"/>
    <lineage>
        <taxon>Bacteria</taxon>
        <taxon>Pseudomonadati</taxon>
        <taxon>Campylobacterota</taxon>
        <taxon>Epsilonproteobacteria</taxon>
        <taxon>Campylobacterales</taxon>
        <taxon>Sulfurovaceae</taxon>
        <taxon>Sulfurovum</taxon>
    </lineage>
</organism>
<name>A0A151CHI9_9BACT</name>
<protein>
    <submittedName>
        <fullName evidence="5">General secretion pathway protein GspE</fullName>
    </submittedName>
</protein>